<evidence type="ECO:0000259" key="17">
    <source>
        <dbReference type="Pfam" id="PF00662"/>
    </source>
</evidence>
<feature type="domain" description="NADH dehydrogenase subunit 5 C-terminal" evidence="18">
    <location>
        <begin position="420"/>
        <end position="599"/>
    </location>
</feature>
<evidence type="ECO:0000256" key="13">
    <source>
        <dbReference type="ARBA" id="ARBA00049551"/>
    </source>
</evidence>
<organism evidence="19">
    <name type="scientific">uncultured Campylobacterales bacterium</name>
    <dbReference type="NCBI Taxonomy" id="352960"/>
    <lineage>
        <taxon>Bacteria</taxon>
        <taxon>Pseudomonadati</taxon>
        <taxon>Campylobacterota</taxon>
        <taxon>Epsilonproteobacteria</taxon>
        <taxon>Campylobacterales</taxon>
        <taxon>environmental samples</taxon>
    </lineage>
</organism>
<feature type="transmembrane region" description="Helical" evidence="15">
    <location>
        <begin position="31"/>
        <end position="52"/>
    </location>
</feature>
<feature type="transmembrane region" description="Helical" evidence="15">
    <location>
        <begin position="266"/>
        <end position="288"/>
    </location>
</feature>
<evidence type="ECO:0000256" key="2">
    <source>
        <dbReference type="ARBA" id="ARBA00012944"/>
    </source>
</evidence>
<evidence type="ECO:0000256" key="11">
    <source>
        <dbReference type="ARBA" id="ARBA00023075"/>
    </source>
</evidence>
<proteinExistence type="predicted"/>
<dbReference type="PANTHER" id="PTHR42829">
    <property type="entry name" value="NADH-UBIQUINONE OXIDOREDUCTASE CHAIN 5"/>
    <property type="match status" value="1"/>
</dbReference>
<accession>A0A6S6S762</accession>
<feature type="transmembrane region" description="Helical" evidence="15">
    <location>
        <begin position="166"/>
        <end position="186"/>
    </location>
</feature>
<comment type="subcellular location">
    <subcellularLocation>
        <location evidence="1">Endomembrane system</location>
        <topology evidence="1">Multi-pass membrane protein</topology>
    </subcellularLocation>
    <subcellularLocation>
        <location evidence="14">Membrane</location>
        <topology evidence="14">Multi-pass membrane protein</topology>
    </subcellularLocation>
</comment>
<evidence type="ECO:0000256" key="14">
    <source>
        <dbReference type="RuleBase" id="RU000320"/>
    </source>
</evidence>
<dbReference type="InterPro" id="IPR001750">
    <property type="entry name" value="ND/Mrp_TM"/>
</dbReference>
<evidence type="ECO:0000256" key="4">
    <source>
        <dbReference type="ARBA" id="ARBA00022448"/>
    </source>
</evidence>
<keyword evidence="6 14" id="KW-0812">Transmembrane</keyword>
<evidence type="ECO:0000256" key="3">
    <source>
        <dbReference type="ARBA" id="ARBA00021096"/>
    </source>
</evidence>
<reference evidence="19" key="1">
    <citation type="submission" date="2020-01" db="EMBL/GenBank/DDBJ databases">
        <authorList>
            <person name="Meier V. D."/>
            <person name="Meier V D."/>
        </authorList>
    </citation>
    <scope>NUCLEOTIDE SEQUENCE</scope>
    <source>
        <strain evidence="19">HLG_WM_MAG_12</strain>
    </source>
</reference>
<protein>
    <recommendedName>
        <fullName evidence="3">NADH-ubiquinone oxidoreductase chain 5</fullName>
        <ecNumber evidence="2">7.1.1.2</ecNumber>
    </recommendedName>
</protein>
<keyword evidence="10" id="KW-0520">NAD</keyword>
<evidence type="ECO:0000259" key="18">
    <source>
        <dbReference type="Pfam" id="PF06455"/>
    </source>
</evidence>
<dbReference type="GO" id="GO:0015990">
    <property type="term" value="P:electron transport coupled proton transport"/>
    <property type="evidence" value="ECO:0007669"/>
    <property type="project" value="TreeGrafter"/>
</dbReference>
<evidence type="ECO:0000256" key="1">
    <source>
        <dbReference type="ARBA" id="ARBA00004127"/>
    </source>
</evidence>
<evidence type="ECO:0000256" key="10">
    <source>
        <dbReference type="ARBA" id="ARBA00023027"/>
    </source>
</evidence>
<feature type="transmembrane region" description="Helical" evidence="15">
    <location>
        <begin position="300"/>
        <end position="322"/>
    </location>
</feature>
<feature type="transmembrane region" description="Helical" evidence="15">
    <location>
        <begin position="112"/>
        <end position="129"/>
    </location>
</feature>
<dbReference type="GO" id="GO:0008137">
    <property type="term" value="F:NADH dehydrogenase (ubiquinone) activity"/>
    <property type="evidence" value="ECO:0007669"/>
    <property type="project" value="UniProtKB-EC"/>
</dbReference>
<evidence type="ECO:0000256" key="12">
    <source>
        <dbReference type="ARBA" id="ARBA00023136"/>
    </source>
</evidence>
<dbReference type="InterPro" id="IPR010934">
    <property type="entry name" value="NADH_DH_su5_C"/>
</dbReference>
<evidence type="ECO:0000256" key="5">
    <source>
        <dbReference type="ARBA" id="ARBA00022660"/>
    </source>
</evidence>
<feature type="domain" description="NADH-Ubiquinone oxidoreductase (complex I) chain 5 N-terminal" evidence="17">
    <location>
        <begin position="63"/>
        <end position="113"/>
    </location>
</feature>
<feature type="transmembrane region" description="Helical" evidence="15">
    <location>
        <begin position="443"/>
        <end position="465"/>
    </location>
</feature>
<feature type="transmembrane region" description="Helical" evidence="15">
    <location>
        <begin position="485"/>
        <end position="505"/>
    </location>
</feature>
<evidence type="ECO:0000256" key="7">
    <source>
        <dbReference type="ARBA" id="ARBA00022967"/>
    </source>
</evidence>
<name>A0A6S6S762_9BACT</name>
<keyword evidence="8" id="KW-0249">Electron transport</keyword>
<dbReference type="GO" id="GO:0003954">
    <property type="term" value="F:NADH dehydrogenase activity"/>
    <property type="evidence" value="ECO:0007669"/>
    <property type="project" value="TreeGrafter"/>
</dbReference>
<keyword evidence="12 15" id="KW-0472">Membrane</keyword>
<keyword evidence="4" id="KW-0813">Transport</keyword>
<feature type="transmembrane region" description="Helical" evidence="15">
    <location>
        <begin position="328"/>
        <end position="346"/>
    </location>
</feature>
<dbReference type="NCBIfam" id="TIGR01974">
    <property type="entry name" value="NDH_I_L"/>
    <property type="match status" value="1"/>
</dbReference>
<dbReference type="InterPro" id="IPR018393">
    <property type="entry name" value="NADHpl_OxRdtase_5_subgr"/>
</dbReference>
<feature type="transmembrane region" description="Helical" evidence="15">
    <location>
        <begin position="367"/>
        <end position="386"/>
    </location>
</feature>
<feature type="transmembrane region" description="Helical" evidence="15">
    <location>
        <begin position="198"/>
        <end position="221"/>
    </location>
</feature>
<feature type="transmembrane region" description="Helical" evidence="15">
    <location>
        <begin position="135"/>
        <end position="154"/>
    </location>
</feature>
<feature type="transmembrane region" description="Helical" evidence="15">
    <location>
        <begin position="6"/>
        <end position="24"/>
    </location>
</feature>
<comment type="catalytic activity">
    <reaction evidence="13">
        <text>a ubiquinone + NADH + 5 H(+)(in) = a ubiquinol + NAD(+) + 4 H(+)(out)</text>
        <dbReference type="Rhea" id="RHEA:29091"/>
        <dbReference type="Rhea" id="RHEA-COMP:9565"/>
        <dbReference type="Rhea" id="RHEA-COMP:9566"/>
        <dbReference type="ChEBI" id="CHEBI:15378"/>
        <dbReference type="ChEBI" id="CHEBI:16389"/>
        <dbReference type="ChEBI" id="CHEBI:17976"/>
        <dbReference type="ChEBI" id="CHEBI:57540"/>
        <dbReference type="ChEBI" id="CHEBI:57945"/>
        <dbReference type="EC" id="7.1.1.2"/>
    </reaction>
</comment>
<feature type="transmembrane region" description="Helical" evidence="15">
    <location>
        <begin position="72"/>
        <end position="100"/>
    </location>
</feature>
<keyword evidence="5" id="KW-0679">Respiratory chain</keyword>
<gene>
    <name evidence="19" type="ORF">HELGO_WM11044</name>
</gene>
<evidence type="ECO:0000256" key="9">
    <source>
        <dbReference type="ARBA" id="ARBA00022989"/>
    </source>
</evidence>
<dbReference type="NCBIfam" id="NF005141">
    <property type="entry name" value="PRK06590.1"/>
    <property type="match status" value="1"/>
</dbReference>
<dbReference type="Pfam" id="PF00361">
    <property type="entry name" value="Proton_antipo_M"/>
    <property type="match status" value="1"/>
</dbReference>
<feature type="transmembrane region" description="Helical" evidence="15">
    <location>
        <begin position="406"/>
        <end position="431"/>
    </location>
</feature>
<dbReference type="InterPro" id="IPR003945">
    <property type="entry name" value="NU5C-like"/>
</dbReference>
<dbReference type="AlphaFoldDB" id="A0A6S6S762"/>
<dbReference type="Pfam" id="PF00662">
    <property type="entry name" value="Proton_antipo_N"/>
    <property type="match status" value="1"/>
</dbReference>
<dbReference type="GO" id="GO:0012505">
    <property type="term" value="C:endomembrane system"/>
    <property type="evidence" value="ECO:0007669"/>
    <property type="project" value="UniProtKB-SubCell"/>
</dbReference>
<dbReference type="PRINTS" id="PR01435">
    <property type="entry name" value="NPOXDRDTASE5"/>
</dbReference>
<sequence length="606" mass="68317">MLHNLILIALFSPLLSSIVSALFIRSPKKLGIFSSILIGISFISSFLLFVFYENSFSYSLFDWLNVGNFKLSFGVLIDPISLVMINTVTLVALIVHVYSIFYMDEDKSINRYFSYLGLFVFAMMILVMSDNFLGLFFGWEGVGLCSWLLIGFWFENNDNTKAANEAFIINRIADLGMLMGLFYIYWNTGSLQYSEVFAQIPNLSNTTITLIAMFLFIGAMGKSAQFPLHTWLAKAMAGPTPVSALIHAATMVTAGVYLLVRSNEIFALAPSVNIVITYLGVFVALFAASMAMVSNDLKKIIAYSTLSQLGYMFVACGVGAYWVALFHLFTHAFFKSVLFLGAGNIMHACKNELNIKKMGGLYKDLKVTAIIMIIASASLSGLPFLSGFFSKDKILESAFSTGYLDIWILLLLGAMMTTFYSFRLILLVFFVPSKEKNSHTHDAPKYVLYAMGILGVLSISAGWIINSFEKFINIPFELNIEHSTHYVMILITVLAVIITLVYTICKYKQPIKEPTSKINTILKNEYYIPYLYSNIFVKLYKKIAEFLYEIIDQKILDKFYEKLAFSVFNFGIVLRKLNTSNLSIMIYFVIVGFLLLLLTNFIRILL</sequence>
<evidence type="ECO:0000256" key="6">
    <source>
        <dbReference type="ARBA" id="ARBA00022692"/>
    </source>
</evidence>
<dbReference type="Gene3D" id="1.20.5.2700">
    <property type="match status" value="1"/>
</dbReference>
<keyword evidence="11 19" id="KW-0830">Ubiquinone</keyword>
<dbReference type="EC" id="7.1.1.2" evidence="2"/>
<dbReference type="InterPro" id="IPR001516">
    <property type="entry name" value="Proton_antipo_N"/>
</dbReference>
<dbReference type="GO" id="GO:0042773">
    <property type="term" value="P:ATP synthesis coupled electron transport"/>
    <property type="evidence" value="ECO:0007669"/>
    <property type="project" value="InterPro"/>
</dbReference>
<dbReference type="PANTHER" id="PTHR42829:SF2">
    <property type="entry name" value="NADH-UBIQUINONE OXIDOREDUCTASE CHAIN 5"/>
    <property type="match status" value="1"/>
</dbReference>
<dbReference type="EMBL" id="CACVAW010000005">
    <property type="protein sequence ID" value="CAA6801277.1"/>
    <property type="molecule type" value="Genomic_DNA"/>
</dbReference>
<feature type="transmembrane region" description="Helical" evidence="15">
    <location>
        <begin position="242"/>
        <end position="260"/>
    </location>
</feature>
<evidence type="ECO:0000313" key="19">
    <source>
        <dbReference type="EMBL" id="CAA6801277.1"/>
    </source>
</evidence>
<keyword evidence="7" id="KW-1278">Translocase</keyword>
<keyword evidence="9 15" id="KW-1133">Transmembrane helix</keyword>
<keyword evidence="19" id="KW-0560">Oxidoreductase</keyword>
<feature type="domain" description="NADH:quinone oxidoreductase/Mrp antiporter transmembrane" evidence="16">
    <location>
        <begin position="129"/>
        <end position="417"/>
    </location>
</feature>
<evidence type="ECO:0000259" key="16">
    <source>
        <dbReference type="Pfam" id="PF00361"/>
    </source>
</evidence>
<evidence type="ECO:0000256" key="15">
    <source>
        <dbReference type="SAM" id="Phobius"/>
    </source>
</evidence>
<dbReference type="PRINTS" id="PR01434">
    <property type="entry name" value="NADHDHGNASE5"/>
</dbReference>
<feature type="transmembrane region" description="Helical" evidence="15">
    <location>
        <begin position="584"/>
        <end position="605"/>
    </location>
</feature>
<evidence type="ECO:0000256" key="8">
    <source>
        <dbReference type="ARBA" id="ARBA00022982"/>
    </source>
</evidence>
<dbReference type="GO" id="GO:0016020">
    <property type="term" value="C:membrane"/>
    <property type="evidence" value="ECO:0007669"/>
    <property type="project" value="UniProtKB-SubCell"/>
</dbReference>
<dbReference type="Pfam" id="PF06455">
    <property type="entry name" value="NADH5_C"/>
    <property type="match status" value="1"/>
</dbReference>